<comment type="caution">
    <text evidence="3">The sequence shown here is derived from an EMBL/GenBank/DDBJ whole genome shotgun (WGS) entry which is preliminary data.</text>
</comment>
<dbReference type="PANTHER" id="PTHR43401">
    <property type="entry name" value="L-THREONINE 3-DEHYDROGENASE"/>
    <property type="match status" value="1"/>
</dbReference>
<evidence type="ECO:0000313" key="4">
    <source>
        <dbReference type="Proteomes" id="UP000604046"/>
    </source>
</evidence>
<dbReference type="SMART" id="SM00829">
    <property type="entry name" value="PKS_ER"/>
    <property type="match status" value="1"/>
</dbReference>
<reference evidence="3" key="1">
    <citation type="submission" date="2021-02" db="EMBL/GenBank/DDBJ databases">
        <authorList>
            <person name="Dougan E. K."/>
            <person name="Rhodes N."/>
            <person name="Thang M."/>
            <person name="Chan C."/>
        </authorList>
    </citation>
    <scope>NUCLEOTIDE SEQUENCE</scope>
</reference>
<keyword evidence="1" id="KW-0560">Oxidoreductase</keyword>
<gene>
    <name evidence="3" type="primary">adhT</name>
    <name evidence="3" type="ORF">SNAT2548_LOCUS22784</name>
</gene>
<dbReference type="AlphaFoldDB" id="A0A812R369"/>
<dbReference type="Pfam" id="PF08240">
    <property type="entry name" value="ADH_N"/>
    <property type="match status" value="1"/>
</dbReference>
<evidence type="ECO:0000256" key="1">
    <source>
        <dbReference type="ARBA" id="ARBA00023002"/>
    </source>
</evidence>
<dbReference type="Pfam" id="PF00107">
    <property type="entry name" value="ADH_zinc_N"/>
    <property type="match status" value="1"/>
</dbReference>
<dbReference type="EMBL" id="CAJNDS010002299">
    <property type="protein sequence ID" value="CAE7418957.1"/>
    <property type="molecule type" value="Genomic_DNA"/>
</dbReference>
<sequence length="484" mass="51568">MATTMRAAVYGEFSGPISIQEVPKPYAPVGGLLLRVKACGVCRSDYHGWKGLDSDIVQHGLPFTPGHELSGVVVKLGQGTTKFQVGDRVAVPFILSCGNCRQCARSRPTICEGQAQPGFTFPGGFAEFVAIPRADRNCSLIPPKVSFVQAAALGCRLTTAFRAVMQQGRLKAGETLAVFGCGGLGLSAVMVALAAAENVRVLAVDPSEEACKKALELGAWHAFDAKEGDEYVRAKVAEVTAGFGADVTVDAAGFAKSCENAVWCTRRGGRMVQVGLPHGEEPRLPMARVAGLEIEIIGSHGLAATDMPLLLSMVAAGKLQPEKLVEREVNLEDGAKALEDMEKGSALGMTMITNFKGKVVVDPVDGCWLGRCSPGQGQLRSAPFAAESFRALIDKVYKSASTVRGGVSSPQLDRAERGFSFRSQGPLDMRMDPTDATLRPAAWYVANLPEEELEKHIIELGEEVHLLSIQGVHAMTCCENELKP</sequence>
<proteinExistence type="predicted"/>
<protein>
    <submittedName>
        <fullName evidence="3">AdhT protein</fullName>
    </submittedName>
</protein>
<dbReference type="OrthoDB" id="256333at2759"/>
<dbReference type="SUPFAM" id="SSF81799">
    <property type="entry name" value="Putative methyltransferase TM0872, insert domain"/>
    <property type="match status" value="1"/>
</dbReference>
<dbReference type="GO" id="GO:0016491">
    <property type="term" value="F:oxidoreductase activity"/>
    <property type="evidence" value="ECO:0007669"/>
    <property type="project" value="UniProtKB-KW"/>
</dbReference>
<dbReference type="SUPFAM" id="SSF50129">
    <property type="entry name" value="GroES-like"/>
    <property type="match status" value="1"/>
</dbReference>
<dbReference type="Proteomes" id="UP000604046">
    <property type="component" value="Unassembled WGS sequence"/>
</dbReference>
<dbReference type="InterPro" id="IPR013154">
    <property type="entry name" value="ADH-like_N"/>
</dbReference>
<dbReference type="Gene3D" id="1.10.150.170">
    <property type="entry name" value="Putative methyltransferase TM0872, insert domain"/>
    <property type="match status" value="1"/>
</dbReference>
<feature type="domain" description="Enoyl reductase (ER)" evidence="2">
    <location>
        <begin position="11"/>
        <end position="361"/>
    </location>
</feature>
<dbReference type="InterPro" id="IPR023397">
    <property type="entry name" value="SAM-dep_MeTrfase_MraW_recog"/>
</dbReference>
<dbReference type="Gene3D" id="3.90.180.10">
    <property type="entry name" value="Medium-chain alcohol dehydrogenases, catalytic domain"/>
    <property type="match status" value="1"/>
</dbReference>
<dbReference type="InterPro" id="IPR036291">
    <property type="entry name" value="NAD(P)-bd_dom_sf"/>
</dbReference>
<dbReference type="InterPro" id="IPR011032">
    <property type="entry name" value="GroES-like_sf"/>
</dbReference>
<dbReference type="GO" id="GO:0008168">
    <property type="term" value="F:methyltransferase activity"/>
    <property type="evidence" value="ECO:0007669"/>
    <property type="project" value="InterPro"/>
</dbReference>
<accession>A0A812R369</accession>
<dbReference type="InterPro" id="IPR013149">
    <property type="entry name" value="ADH-like_C"/>
</dbReference>
<dbReference type="InterPro" id="IPR002903">
    <property type="entry name" value="RsmH"/>
</dbReference>
<dbReference type="PANTHER" id="PTHR43401:SF5">
    <property type="entry name" value="ALCOHOL DEHYDROGENASE-RELATED"/>
    <property type="match status" value="1"/>
</dbReference>
<dbReference type="InterPro" id="IPR020843">
    <property type="entry name" value="ER"/>
</dbReference>
<dbReference type="InterPro" id="IPR050129">
    <property type="entry name" value="Zn_alcohol_dh"/>
</dbReference>
<organism evidence="3 4">
    <name type="scientific">Symbiodinium natans</name>
    <dbReference type="NCBI Taxonomy" id="878477"/>
    <lineage>
        <taxon>Eukaryota</taxon>
        <taxon>Sar</taxon>
        <taxon>Alveolata</taxon>
        <taxon>Dinophyceae</taxon>
        <taxon>Suessiales</taxon>
        <taxon>Symbiodiniaceae</taxon>
        <taxon>Symbiodinium</taxon>
    </lineage>
</organism>
<name>A0A812R369_9DINO</name>
<dbReference type="Pfam" id="PF01795">
    <property type="entry name" value="Methyltransf_5"/>
    <property type="match status" value="1"/>
</dbReference>
<evidence type="ECO:0000259" key="2">
    <source>
        <dbReference type="SMART" id="SM00829"/>
    </source>
</evidence>
<dbReference type="SUPFAM" id="SSF51735">
    <property type="entry name" value="NAD(P)-binding Rossmann-fold domains"/>
    <property type="match status" value="1"/>
</dbReference>
<evidence type="ECO:0000313" key="3">
    <source>
        <dbReference type="EMBL" id="CAE7418957.1"/>
    </source>
</evidence>
<keyword evidence="4" id="KW-1185">Reference proteome</keyword>